<proteinExistence type="predicted"/>
<dbReference type="Proteomes" id="UP001293254">
    <property type="component" value="Unassembled WGS sequence"/>
</dbReference>
<evidence type="ECO:0000259" key="1">
    <source>
        <dbReference type="Pfam" id="PF14803"/>
    </source>
</evidence>
<keyword evidence="3" id="KW-1185">Reference proteome</keyword>
<dbReference type="InterPro" id="IPR029401">
    <property type="entry name" value="Nudix_N"/>
</dbReference>
<evidence type="ECO:0000313" key="3">
    <source>
        <dbReference type="Proteomes" id="UP001293254"/>
    </source>
</evidence>
<dbReference type="Gene3D" id="2.20.70.10">
    <property type="match status" value="1"/>
</dbReference>
<dbReference type="EMBL" id="JACGWO010000013">
    <property type="protein sequence ID" value="KAK4413034.1"/>
    <property type="molecule type" value="Genomic_DNA"/>
</dbReference>
<reference evidence="2" key="1">
    <citation type="submission" date="2020-06" db="EMBL/GenBank/DDBJ databases">
        <authorList>
            <person name="Li T."/>
            <person name="Hu X."/>
            <person name="Zhang T."/>
            <person name="Song X."/>
            <person name="Zhang H."/>
            <person name="Dai N."/>
            <person name="Sheng W."/>
            <person name="Hou X."/>
            <person name="Wei L."/>
        </authorList>
    </citation>
    <scope>NUCLEOTIDE SEQUENCE</scope>
    <source>
        <strain evidence="2">3651</strain>
        <tissue evidence="2">Leaf</tissue>
    </source>
</reference>
<protein>
    <submittedName>
        <fullName evidence="2">Nudix hydrolase 23, chloroplastic</fullName>
    </submittedName>
</protein>
<accession>A0AAE1XJS9</accession>
<feature type="domain" description="Nudix hydrolase N-terminal" evidence="1">
    <location>
        <begin position="107"/>
        <end position="138"/>
    </location>
</feature>
<reference evidence="2" key="2">
    <citation type="journal article" date="2024" name="Plant">
        <title>Genomic evolution and insights into agronomic trait innovations of Sesamum species.</title>
        <authorList>
            <person name="Miao H."/>
            <person name="Wang L."/>
            <person name="Qu L."/>
            <person name="Liu H."/>
            <person name="Sun Y."/>
            <person name="Le M."/>
            <person name="Wang Q."/>
            <person name="Wei S."/>
            <person name="Zheng Y."/>
            <person name="Lin W."/>
            <person name="Duan Y."/>
            <person name="Cao H."/>
            <person name="Xiong S."/>
            <person name="Wang X."/>
            <person name="Wei L."/>
            <person name="Li C."/>
            <person name="Ma Q."/>
            <person name="Ju M."/>
            <person name="Zhao R."/>
            <person name="Li G."/>
            <person name="Mu C."/>
            <person name="Tian Q."/>
            <person name="Mei H."/>
            <person name="Zhang T."/>
            <person name="Gao T."/>
            <person name="Zhang H."/>
        </authorList>
    </citation>
    <scope>NUCLEOTIDE SEQUENCE</scope>
    <source>
        <strain evidence="2">3651</strain>
    </source>
</reference>
<evidence type="ECO:0000313" key="2">
    <source>
        <dbReference type="EMBL" id="KAK4413034.1"/>
    </source>
</evidence>
<keyword evidence="2" id="KW-0378">Hydrolase</keyword>
<organism evidence="2 3">
    <name type="scientific">Sesamum alatum</name>
    <dbReference type="NCBI Taxonomy" id="300844"/>
    <lineage>
        <taxon>Eukaryota</taxon>
        <taxon>Viridiplantae</taxon>
        <taxon>Streptophyta</taxon>
        <taxon>Embryophyta</taxon>
        <taxon>Tracheophyta</taxon>
        <taxon>Spermatophyta</taxon>
        <taxon>Magnoliopsida</taxon>
        <taxon>eudicotyledons</taxon>
        <taxon>Gunneridae</taxon>
        <taxon>Pentapetalae</taxon>
        <taxon>asterids</taxon>
        <taxon>lamiids</taxon>
        <taxon>Lamiales</taxon>
        <taxon>Pedaliaceae</taxon>
        <taxon>Sesamum</taxon>
    </lineage>
</organism>
<gene>
    <name evidence="2" type="ORF">Salat_2950600</name>
</gene>
<dbReference type="AlphaFoldDB" id="A0AAE1XJS9"/>
<comment type="caution">
    <text evidence="2">The sequence shown here is derived from an EMBL/GenBank/DDBJ whole genome shotgun (WGS) entry which is preliminary data.</text>
</comment>
<dbReference type="GO" id="GO:0016787">
    <property type="term" value="F:hydrolase activity"/>
    <property type="evidence" value="ECO:0007669"/>
    <property type="project" value="UniProtKB-KW"/>
</dbReference>
<sequence>MLRALRNLVSSFPFRTVSLYRRLNDHHANFSLISTTSESSAVHALASQVRSGFSASQMAHAHCDSSLVPAENSSSSSSSSSLSSMSTGTGYVCANDIQGFSRKINLCPWCCGPEKYEIPNGDYEARAICRDCGKITYQNPKMVRSS</sequence>
<name>A0AAE1XJS9_9LAMI</name>
<dbReference type="Pfam" id="PF14803">
    <property type="entry name" value="Zn_ribbon_Nudix"/>
    <property type="match status" value="1"/>
</dbReference>